<gene>
    <name evidence="11" type="ORF">CEUTPL_LOCUS9645</name>
</gene>
<evidence type="ECO:0000256" key="3">
    <source>
        <dbReference type="ARBA" id="ARBA00022596"/>
    </source>
</evidence>
<reference evidence="11" key="1">
    <citation type="submission" date="2022-01" db="EMBL/GenBank/DDBJ databases">
        <authorList>
            <person name="King R."/>
        </authorList>
    </citation>
    <scope>NUCLEOTIDE SEQUENCE</scope>
</reference>
<protein>
    <recommendedName>
        <fullName evidence="10">acireductone dioxygenase (Fe(2+)-requiring)</fullName>
        <ecNumber evidence="10">1.13.11.54</ecNumber>
    </recommendedName>
</protein>
<dbReference type="Pfam" id="PF03079">
    <property type="entry name" value="ARD"/>
    <property type="match status" value="1"/>
</dbReference>
<evidence type="ECO:0000256" key="7">
    <source>
        <dbReference type="ARBA" id="ARBA00023002"/>
    </source>
</evidence>
<evidence type="ECO:0000256" key="5">
    <source>
        <dbReference type="ARBA" id="ARBA00022723"/>
    </source>
</evidence>
<dbReference type="EC" id="1.13.11.54" evidence="10"/>
<evidence type="ECO:0000256" key="8">
    <source>
        <dbReference type="ARBA" id="ARBA00023004"/>
    </source>
</evidence>
<dbReference type="GO" id="GO:0010309">
    <property type="term" value="F:acireductone dioxygenase [iron(II)-requiring] activity"/>
    <property type="evidence" value="ECO:0007669"/>
    <property type="project" value="UniProtKB-EC"/>
</dbReference>
<dbReference type="AlphaFoldDB" id="A0A9N9QQ16"/>
<dbReference type="SUPFAM" id="SSF51182">
    <property type="entry name" value="RmlC-like cupins"/>
    <property type="match status" value="1"/>
</dbReference>
<evidence type="ECO:0000313" key="12">
    <source>
        <dbReference type="Proteomes" id="UP001152799"/>
    </source>
</evidence>
<evidence type="ECO:0000256" key="2">
    <source>
        <dbReference type="ARBA" id="ARBA00001954"/>
    </source>
</evidence>
<keyword evidence="12" id="KW-1185">Reference proteome</keyword>
<evidence type="ECO:0000256" key="1">
    <source>
        <dbReference type="ARBA" id="ARBA00000428"/>
    </source>
</evidence>
<keyword evidence="9" id="KW-0486">Methionine biosynthesis</keyword>
<dbReference type="InterPro" id="IPR011051">
    <property type="entry name" value="RmlC_Cupin_sf"/>
</dbReference>
<keyword evidence="5" id="KW-0479">Metal-binding</keyword>
<dbReference type="GO" id="GO:0009086">
    <property type="term" value="P:methionine biosynthetic process"/>
    <property type="evidence" value="ECO:0007669"/>
    <property type="project" value="UniProtKB-KW"/>
</dbReference>
<evidence type="ECO:0000256" key="9">
    <source>
        <dbReference type="ARBA" id="ARBA00023167"/>
    </source>
</evidence>
<dbReference type="OrthoDB" id="1867259at2759"/>
<dbReference type="InterPro" id="IPR014710">
    <property type="entry name" value="RmlC-like_jellyroll"/>
</dbReference>
<dbReference type="PANTHER" id="PTHR23418">
    <property type="entry name" value="ACIREDUCTONE DIOXYGENASE"/>
    <property type="match status" value="1"/>
</dbReference>
<evidence type="ECO:0000256" key="10">
    <source>
        <dbReference type="ARBA" id="ARBA00039005"/>
    </source>
</evidence>
<evidence type="ECO:0000256" key="4">
    <source>
        <dbReference type="ARBA" id="ARBA00022605"/>
    </source>
</evidence>
<keyword evidence="8" id="KW-0408">Iron</keyword>
<dbReference type="CDD" id="cd02232">
    <property type="entry name" value="cupin_ARD"/>
    <property type="match status" value="1"/>
</dbReference>
<evidence type="ECO:0000256" key="6">
    <source>
        <dbReference type="ARBA" id="ARBA00022964"/>
    </source>
</evidence>
<keyword evidence="3" id="KW-0533">Nickel</keyword>
<proteinExistence type="predicted"/>
<dbReference type="InterPro" id="IPR004313">
    <property type="entry name" value="ARD"/>
</dbReference>
<keyword evidence="4" id="KW-0028">Amino-acid biosynthesis</keyword>
<dbReference type="Proteomes" id="UP001152799">
    <property type="component" value="Chromosome 5"/>
</dbReference>
<accession>A0A9N9QQ16</accession>
<dbReference type="PANTHER" id="PTHR23418:SF0">
    <property type="entry name" value="ACIREDUCTONE DIOXYGENASE"/>
    <property type="match status" value="1"/>
</dbReference>
<dbReference type="Gene3D" id="2.60.120.10">
    <property type="entry name" value="Jelly Rolls"/>
    <property type="match status" value="1"/>
</dbReference>
<keyword evidence="7" id="KW-0560">Oxidoreductase</keyword>
<dbReference type="EMBL" id="OU892281">
    <property type="protein sequence ID" value="CAG9769129.1"/>
    <property type="molecule type" value="Genomic_DNA"/>
</dbReference>
<organism evidence="11 12">
    <name type="scientific">Ceutorhynchus assimilis</name>
    <name type="common">cabbage seed weevil</name>
    <dbReference type="NCBI Taxonomy" id="467358"/>
    <lineage>
        <taxon>Eukaryota</taxon>
        <taxon>Metazoa</taxon>
        <taxon>Ecdysozoa</taxon>
        <taxon>Arthropoda</taxon>
        <taxon>Hexapoda</taxon>
        <taxon>Insecta</taxon>
        <taxon>Pterygota</taxon>
        <taxon>Neoptera</taxon>
        <taxon>Endopterygota</taxon>
        <taxon>Coleoptera</taxon>
        <taxon>Polyphaga</taxon>
        <taxon>Cucujiformia</taxon>
        <taxon>Curculionidae</taxon>
        <taxon>Ceutorhynchinae</taxon>
        <taxon>Ceutorhynchus</taxon>
    </lineage>
</organism>
<dbReference type="GO" id="GO:0046872">
    <property type="term" value="F:metal ion binding"/>
    <property type="evidence" value="ECO:0007669"/>
    <property type="project" value="UniProtKB-KW"/>
</dbReference>
<keyword evidence="6" id="KW-0223">Dioxygenase</keyword>
<name>A0A9N9QQ16_9CUCU</name>
<sequence length="173" mass="20676">MVRAWLLSEEKALTPKFVTLEELYKTSGVEYYQIEINNYEADALLKNLMEQRDNHNINKIENLDDNDLLEHISEHFHEHDELRLVLAGCGFFDIRDKYDEWLRIELIPGDLIVIPGGCYHRFIVEDKDTYKGVRFLKDYGYKAFKRPNDELDCRKDYMRRLYNGAYDDQAKQE</sequence>
<comment type="cofactor">
    <cofactor evidence="2">
        <name>Fe(2+)</name>
        <dbReference type="ChEBI" id="CHEBI:29033"/>
    </cofactor>
</comment>
<evidence type="ECO:0000313" key="11">
    <source>
        <dbReference type="EMBL" id="CAG9769129.1"/>
    </source>
</evidence>
<comment type="catalytic activity">
    <reaction evidence="1">
        <text>1,2-dihydroxy-5-(methylsulfanyl)pent-1-en-3-one + O2 = 4-methylsulfanyl-2-oxobutanoate + formate + 2 H(+)</text>
        <dbReference type="Rhea" id="RHEA:24504"/>
        <dbReference type="ChEBI" id="CHEBI:15378"/>
        <dbReference type="ChEBI" id="CHEBI:15379"/>
        <dbReference type="ChEBI" id="CHEBI:15740"/>
        <dbReference type="ChEBI" id="CHEBI:16723"/>
        <dbReference type="ChEBI" id="CHEBI:49252"/>
        <dbReference type="EC" id="1.13.11.54"/>
    </reaction>
</comment>